<feature type="coiled-coil region" evidence="1">
    <location>
        <begin position="122"/>
        <end position="159"/>
    </location>
</feature>
<comment type="caution">
    <text evidence="2">The sequence shown here is derived from an EMBL/GenBank/DDBJ whole genome shotgun (WGS) entry which is preliminary data.</text>
</comment>
<reference evidence="2" key="1">
    <citation type="submission" date="2021-01" db="EMBL/GenBank/DDBJ databases">
        <authorList>
            <consortium name="Genoscope - CEA"/>
            <person name="William W."/>
        </authorList>
    </citation>
    <scope>NUCLEOTIDE SEQUENCE</scope>
</reference>
<protein>
    <submittedName>
        <fullName evidence="2">Uncharacterized protein</fullName>
    </submittedName>
</protein>
<evidence type="ECO:0000256" key="1">
    <source>
        <dbReference type="SAM" id="Coils"/>
    </source>
</evidence>
<dbReference type="AlphaFoldDB" id="A0A8S1M664"/>
<keyword evidence="1" id="KW-0175">Coiled coil</keyword>
<evidence type="ECO:0000313" key="3">
    <source>
        <dbReference type="Proteomes" id="UP000688137"/>
    </source>
</evidence>
<gene>
    <name evidence="2" type="ORF">PPRIM_AZ9-3.1.T0540113</name>
</gene>
<accession>A0A8S1M664</accession>
<sequence length="355" mass="41870">MEKKIIEFIQECQTNIGNCQDLSQMEEIVHQLISIVYFLIEQGQQTFEEEKLKYQALNQEFFNLQTLYNQSLQEIETLKVHHKQDVEEFSLIEDRMIKQEYFIEKEKDEQINYMKSSTYEMMKSLKNQQLQLENVKKQNEDQQMEIKELRKLLQQEKQSNIGSALDHEESKLQTYLNIKGHQNSSSSCDSVKLKQLESCSSIELNPQSNQKENIQAENCSQTILRTNSIREAGHHLKYTHCHSKNQSINWVKLATIAQTQQSLSSNSDDEEAVCQKSQRRLSKDLSTECEPILFGSRNPYKDFYTLISQSVKLNLNQTKYYVVNVDMLYDQFLAEGVPFHKWYKKIKDYIQKQVQ</sequence>
<evidence type="ECO:0000313" key="2">
    <source>
        <dbReference type="EMBL" id="CAD8075259.1"/>
    </source>
</evidence>
<dbReference type="EMBL" id="CAJJDM010000054">
    <property type="protein sequence ID" value="CAD8075259.1"/>
    <property type="molecule type" value="Genomic_DNA"/>
</dbReference>
<keyword evidence="3" id="KW-1185">Reference proteome</keyword>
<dbReference type="Proteomes" id="UP000688137">
    <property type="component" value="Unassembled WGS sequence"/>
</dbReference>
<name>A0A8S1M664_PARPR</name>
<proteinExistence type="predicted"/>
<organism evidence="2 3">
    <name type="scientific">Paramecium primaurelia</name>
    <dbReference type="NCBI Taxonomy" id="5886"/>
    <lineage>
        <taxon>Eukaryota</taxon>
        <taxon>Sar</taxon>
        <taxon>Alveolata</taxon>
        <taxon>Ciliophora</taxon>
        <taxon>Intramacronucleata</taxon>
        <taxon>Oligohymenophorea</taxon>
        <taxon>Peniculida</taxon>
        <taxon>Parameciidae</taxon>
        <taxon>Paramecium</taxon>
    </lineage>
</organism>
<dbReference type="OMA" id="THCHSKN"/>